<dbReference type="InterPro" id="IPR029028">
    <property type="entry name" value="Alpha/beta_knot_MTases"/>
</dbReference>
<organism evidence="4 5">
    <name type="scientific">Candidatus Kaiserbacteria bacterium RIFCSPHIGHO2_02_FULL_49_16</name>
    <dbReference type="NCBI Taxonomy" id="1798490"/>
    <lineage>
        <taxon>Bacteria</taxon>
        <taxon>Candidatus Kaiseribacteriota</taxon>
    </lineage>
</organism>
<dbReference type="GO" id="GO:0006396">
    <property type="term" value="P:RNA processing"/>
    <property type="evidence" value="ECO:0007669"/>
    <property type="project" value="InterPro"/>
</dbReference>
<accession>A0A1F6DBD2</accession>
<evidence type="ECO:0000313" key="5">
    <source>
        <dbReference type="Proteomes" id="UP000178042"/>
    </source>
</evidence>
<reference evidence="4 5" key="1">
    <citation type="journal article" date="2016" name="Nat. Commun.">
        <title>Thousands of microbial genomes shed light on interconnected biogeochemical processes in an aquifer system.</title>
        <authorList>
            <person name="Anantharaman K."/>
            <person name="Brown C.T."/>
            <person name="Hug L.A."/>
            <person name="Sharon I."/>
            <person name="Castelle C.J."/>
            <person name="Probst A.J."/>
            <person name="Thomas B.C."/>
            <person name="Singh A."/>
            <person name="Wilkins M.J."/>
            <person name="Karaoz U."/>
            <person name="Brodie E.L."/>
            <person name="Williams K.H."/>
            <person name="Hubbard S.S."/>
            <person name="Banfield J.F."/>
        </authorList>
    </citation>
    <scope>NUCLEOTIDE SEQUENCE [LARGE SCALE GENOMIC DNA]</scope>
</reference>
<keyword evidence="1" id="KW-0489">Methyltransferase</keyword>
<sequence>MSQRIAVLLHNMRSTHNVGSIFRTSDAAGVLKIYLSGYTPTPTDRFGRTRKDIGKTALGAENMIQWEKITSPIKIIKKLKNAGWVIVGVEQDKRAIDYRKLRIAKPILFIFGNEVKGISKSIRDACDTLIEIPMQGKKESLNVSVAAGIILFSQ</sequence>
<comment type="caution">
    <text evidence="4">The sequence shown here is derived from an EMBL/GenBank/DDBJ whole genome shotgun (WGS) entry which is preliminary data.</text>
</comment>
<dbReference type="PANTHER" id="PTHR46429:SF1">
    <property type="entry name" value="23S RRNA (GUANOSINE-2'-O-)-METHYLTRANSFERASE RLMB"/>
    <property type="match status" value="1"/>
</dbReference>
<keyword evidence="2" id="KW-0808">Transferase</keyword>
<dbReference type="PANTHER" id="PTHR46429">
    <property type="entry name" value="23S RRNA (GUANOSINE-2'-O-)-METHYLTRANSFERASE RLMB"/>
    <property type="match status" value="1"/>
</dbReference>
<protein>
    <recommendedName>
        <fullName evidence="3">tRNA/rRNA methyltransferase SpoU type domain-containing protein</fullName>
    </recommendedName>
</protein>
<dbReference type="InterPro" id="IPR001537">
    <property type="entry name" value="SpoU_MeTrfase"/>
</dbReference>
<evidence type="ECO:0000256" key="1">
    <source>
        <dbReference type="ARBA" id="ARBA00022603"/>
    </source>
</evidence>
<name>A0A1F6DBD2_9BACT</name>
<dbReference type="GO" id="GO:0032259">
    <property type="term" value="P:methylation"/>
    <property type="evidence" value="ECO:0007669"/>
    <property type="project" value="UniProtKB-KW"/>
</dbReference>
<dbReference type="InterPro" id="IPR004441">
    <property type="entry name" value="rRNA_MeTrfase_TrmH"/>
</dbReference>
<dbReference type="AlphaFoldDB" id="A0A1F6DBD2"/>
<evidence type="ECO:0000313" key="4">
    <source>
        <dbReference type="EMBL" id="OGG58695.1"/>
    </source>
</evidence>
<evidence type="ECO:0000259" key="3">
    <source>
        <dbReference type="Pfam" id="PF00588"/>
    </source>
</evidence>
<dbReference type="GO" id="GO:0003723">
    <property type="term" value="F:RNA binding"/>
    <property type="evidence" value="ECO:0007669"/>
    <property type="project" value="InterPro"/>
</dbReference>
<dbReference type="SUPFAM" id="SSF75217">
    <property type="entry name" value="alpha/beta knot"/>
    <property type="match status" value="1"/>
</dbReference>
<proteinExistence type="predicted"/>
<dbReference type="Pfam" id="PF00588">
    <property type="entry name" value="SpoU_methylase"/>
    <property type="match status" value="1"/>
</dbReference>
<dbReference type="Proteomes" id="UP000178042">
    <property type="component" value="Unassembled WGS sequence"/>
</dbReference>
<dbReference type="Gene3D" id="3.40.1280.10">
    <property type="match status" value="1"/>
</dbReference>
<gene>
    <name evidence="4" type="ORF">A3C86_00790</name>
</gene>
<feature type="domain" description="tRNA/rRNA methyltransferase SpoU type" evidence="3">
    <location>
        <begin position="5"/>
        <end position="152"/>
    </location>
</feature>
<dbReference type="InterPro" id="IPR029026">
    <property type="entry name" value="tRNA_m1G_MTases_N"/>
</dbReference>
<evidence type="ECO:0000256" key="2">
    <source>
        <dbReference type="ARBA" id="ARBA00022679"/>
    </source>
</evidence>
<dbReference type="GO" id="GO:0008173">
    <property type="term" value="F:RNA methyltransferase activity"/>
    <property type="evidence" value="ECO:0007669"/>
    <property type="project" value="InterPro"/>
</dbReference>
<dbReference type="EMBL" id="MFLD01000038">
    <property type="protein sequence ID" value="OGG58695.1"/>
    <property type="molecule type" value="Genomic_DNA"/>
</dbReference>
<dbReference type="GO" id="GO:0005829">
    <property type="term" value="C:cytosol"/>
    <property type="evidence" value="ECO:0007669"/>
    <property type="project" value="TreeGrafter"/>
</dbReference>